<evidence type="ECO:0000313" key="2">
    <source>
        <dbReference type="EMBL" id="MFC5528603.1"/>
    </source>
</evidence>
<proteinExistence type="predicted"/>
<organism evidence="2 3">
    <name type="scientific">Cohnella yongneupensis</name>
    <dbReference type="NCBI Taxonomy" id="425006"/>
    <lineage>
        <taxon>Bacteria</taxon>
        <taxon>Bacillati</taxon>
        <taxon>Bacillota</taxon>
        <taxon>Bacilli</taxon>
        <taxon>Bacillales</taxon>
        <taxon>Paenibacillaceae</taxon>
        <taxon>Cohnella</taxon>
    </lineage>
</organism>
<evidence type="ECO:0000313" key="3">
    <source>
        <dbReference type="Proteomes" id="UP001596108"/>
    </source>
</evidence>
<gene>
    <name evidence="2" type="ORF">ACFPQ4_03935</name>
</gene>
<evidence type="ECO:0008006" key="4">
    <source>
        <dbReference type="Google" id="ProtNLM"/>
    </source>
</evidence>
<comment type="caution">
    <text evidence="2">The sequence shown here is derived from an EMBL/GenBank/DDBJ whole genome shotgun (WGS) entry which is preliminary data.</text>
</comment>
<dbReference type="EMBL" id="JBHSNC010000010">
    <property type="protein sequence ID" value="MFC5528603.1"/>
    <property type="molecule type" value="Genomic_DNA"/>
</dbReference>
<sequence>MRKFIVICTFLLTFAFVTACAKHENRPRADYGMMALQTYYQNFEEITIDSDLIVEVELTGNTKQFNYGHADWSVADAEVKKVYKGDEKFKSELIQILEVAPLDNTSENYVNKKHLLFLKKYIGPMIEDAYVIAGVYQGNFKIDNEDKLIYEADKYHGYISFQSKLNNQKISVAKERIDVALKQTKLVNDSKPAK</sequence>
<feature type="chain" id="PRO_5046242474" description="Lipoprotein" evidence="1">
    <location>
        <begin position="22"/>
        <end position="194"/>
    </location>
</feature>
<protein>
    <recommendedName>
        <fullName evidence="4">Lipoprotein</fullName>
    </recommendedName>
</protein>
<evidence type="ECO:0000256" key="1">
    <source>
        <dbReference type="SAM" id="SignalP"/>
    </source>
</evidence>
<dbReference type="Proteomes" id="UP001596108">
    <property type="component" value="Unassembled WGS sequence"/>
</dbReference>
<accession>A0ABW0QV10</accession>
<dbReference type="RefSeq" id="WP_378110447.1">
    <property type="nucleotide sequence ID" value="NZ_JBHSNC010000010.1"/>
</dbReference>
<feature type="signal peptide" evidence="1">
    <location>
        <begin position="1"/>
        <end position="21"/>
    </location>
</feature>
<reference evidence="3" key="1">
    <citation type="journal article" date="2019" name="Int. J. Syst. Evol. Microbiol.">
        <title>The Global Catalogue of Microorganisms (GCM) 10K type strain sequencing project: providing services to taxonomists for standard genome sequencing and annotation.</title>
        <authorList>
            <consortium name="The Broad Institute Genomics Platform"/>
            <consortium name="The Broad Institute Genome Sequencing Center for Infectious Disease"/>
            <person name="Wu L."/>
            <person name="Ma J."/>
        </authorList>
    </citation>
    <scope>NUCLEOTIDE SEQUENCE [LARGE SCALE GENOMIC DNA]</scope>
    <source>
        <strain evidence="3">CGMCC 1.18578</strain>
    </source>
</reference>
<name>A0ABW0QV10_9BACL</name>
<dbReference type="PROSITE" id="PS51257">
    <property type="entry name" value="PROKAR_LIPOPROTEIN"/>
    <property type="match status" value="1"/>
</dbReference>
<keyword evidence="1" id="KW-0732">Signal</keyword>
<keyword evidence="3" id="KW-1185">Reference proteome</keyword>